<dbReference type="SMART" id="SM00220">
    <property type="entry name" value="S_TKc"/>
    <property type="match status" value="1"/>
</dbReference>
<feature type="signal peptide" evidence="12">
    <location>
        <begin position="1"/>
        <end position="26"/>
    </location>
</feature>
<evidence type="ECO:0000256" key="10">
    <source>
        <dbReference type="PROSITE-ProRule" id="PRU10141"/>
    </source>
</evidence>
<dbReference type="Pfam" id="PF00069">
    <property type="entry name" value="Pkinase"/>
    <property type="match status" value="1"/>
</dbReference>
<dbReference type="EMBL" id="JABFUD020000019">
    <property type="protein sequence ID" value="KAI5065187.1"/>
    <property type="molecule type" value="Genomic_DNA"/>
</dbReference>
<keyword evidence="4 10" id="KW-0547">Nucleotide-binding</keyword>
<dbReference type="Gene3D" id="2.10.25.10">
    <property type="entry name" value="Laminin"/>
    <property type="match status" value="1"/>
</dbReference>
<dbReference type="PROSITE" id="PS00010">
    <property type="entry name" value="ASX_HYDROXYL"/>
    <property type="match status" value="1"/>
</dbReference>
<dbReference type="GO" id="GO:0007166">
    <property type="term" value="P:cell surface receptor signaling pathway"/>
    <property type="evidence" value="ECO:0007669"/>
    <property type="project" value="InterPro"/>
</dbReference>
<reference evidence="15" key="1">
    <citation type="submission" date="2021-01" db="EMBL/GenBank/DDBJ databases">
        <title>Adiantum capillus-veneris genome.</title>
        <authorList>
            <person name="Fang Y."/>
            <person name="Liao Q."/>
        </authorList>
    </citation>
    <scope>NUCLEOTIDE SEQUENCE</scope>
    <source>
        <strain evidence="15">H3</strain>
        <tissue evidence="15">Leaf</tissue>
    </source>
</reference>
<dbReference type="AlphaFoldDB" id="A0A9D4UCL9"/>
<keyword evidence="2" id="KW-0808">Transferase</keyword>
<keyword evidence="11" id="KW-0812">Transmembrane</keyword>
<dbReference type="GO" id="GO:0030247">
    <property type="term" value="F:polysaccharide binding"/>
    <property type="evidence" value="ECO:0007669"/>
    <property type="project" value="InterPro"/>
</dbReference>
<evidence type="ECO:0000256" key="3">
    <source>
        <dbReference type="ARBA" id="ARBA00022729"/>
    </source>
</evidence>
<dbReference type="InterPro" id="IPR000742">
    <property type="entry name" value="EGF"/>
</dbReference>
<evidence type="ECO:0000313" key="16">
    <source>
        <dbReference type="Proteomes" id="UP000886520"/>
    </source>
</evidence>
<dbReference type="Proteomes" id="UP000886520">
    <property type="component" value="Chromosome 19"/>
</dbReference>
<evidence type="ECO:0000256" key="4">
    <source>
        <dbReference type="ARBA" id="ARBA00022741"/>
    </source>
</evidence>
<dbReference type="InterPro" id="IPR000719">
    <property type="entry name" value="Prot_kinase_dom"/>
</dbReference>
<dbReference type="GO" id="GO:0005524">
    <property type="term" value="F:ATP binding"/>
    <property type="evidence" value="ECO:0007669"/>
    <property type="project" value="UniProtKB-UniRule"/>
</dbReference>
<evidence type="ECO:0000259" key="13">
    <source>
        <dbReference type="PROSITE" id="PS50011"/>
    </source>
</evidence>
<dbReference type="InterPro" id="IPR045274">
    <property type="entry name" value="WAK-like"/>
</dbReference>
<keyword evidence="7" id="KW-1015">Disulfide bond</keyword>
<dbReference type="InterPro" id="IPR025287">
    <property type="entry name" value="WAK_GUB"/>
</dbReference>
<feature type="binding site" evidence="10">
    <location>
        <position position="480"/>
    </location>
    <ligand>
        <name>ATP</name>
        <dbReference type="ChEBI" id="CHEBI:30616"/>
    </ligand>
</feature>
<dbReference type="SUPFAM" id="SSF57196">
    <property type="entry name" value="EGF/Laminin"/>
    <property type="match status" value="1"/>
</dbReference>
<keyword evidence="8" id="KW-0325">Glycoprotein</keyword>
<dbReference type="PANTHER" id="PTHR27005:SF283">
    <property type="entry name" value="OS02G0633066 PROTEIN"/>
    <property type="match status" value="1"/>
</dbReference>
<gene>
    <name evidence="15" type="ORF">GOP47_0019882</name>
</gene>
<dbReference type="CDD" id="cd00054">
    <property type="entry name" value="EGF_CA"/>
    <property type="match status" value="1"/>
</dbReference>
<dbReference type="PANTHER" id="PTHR27005">
    <property type="entry name" value="WALL-ASSOCIATED RECEPTOR KINASE-LIKE 21"/>
    <property type="match status" value="1"/>
</dbReference>
<keyword evidence="3 12" id="KW-0732">Signal</keyword>
<dbReference type="PROSITE" id="PS00430">
    <property type="entry name" value="TONB_DEPENDENT_REC_1"/>
    <property type="match status" value="1"/>
</dbReference>
<sequence>MQEKSKLPVLSLLFLVLLFRSSSSWAQSQQASASSAGCANQRCGELAIRYPFGLTGCPAFSPFFELVCDASSSKLYITLNVTDVLVEVTEINSDSLIVDANKFKATFQSVDCIYGGRSSFILEPYPSPFIISHDNQVGAFGCSLGLLITMNSLPGESAYLAPTPSPTYGTVVGEDGAIPSYPYSSAPFSDLHVDGCECSCLGAELHNPNCGYRTCCTSQLFTQTSAIRVMVLFVEPNTPIGPLDGDCDFNHSYSISFHPNYTDFQNEMYRIKLNWAVPTTETDEKGIMESSDYACSSNAVITIVHDVPGYLCSCPTGWTGDGYSKGSGCRDVSECIVENECVPRSTCHNVEGNYTCSCSHWFYSGDGRISGSGCHLSIPLKHGLISGSVSVSILAMIIGCIYFAFLTKLRTKRQYFVQNGGLQVQVFLKGRMGGEATRLFTAEELQIATNNYAESMKLGAGGSSTVFKGVLNDGKLVAIKRAKRMASKDGDDMELFLNELAILTQINHRHIIRLLGCCLETKVPLLVYEYVSNGNMAENLAAKRGSGFVMGWEQRLKVACQVGEALAYLHAAASPPILHRDVKSANVLLDDNVDAKIADFGLSRLIPEDGKQDATGIQGTVGYLDPEYFFTLQLTDKSDVYSFGVMLAELITGLKAVDSQNRDTRFANLALFFIETFENGSLDDLIDSRVNFTSVDAQAHIYPSIMAVAALSHQCLALEGSVRPSMKQAPHMESFLILRLHRGDHSAIEKNLQVKLSFRST</sequence>
<keyword evidence="5" id="KW-0418">Kinase</keyword>
<evidence type="ECO:0000256" key="6">
    <source>
        <dbReference type="ARBA" id="ARBA00022840"/>
    </source>
</evidence>
<dbReference type="Gene3D" id="3.30.200.20">
    <property type="entry name" value="Phosphorylase Kinase, domain 1"/>
    <property type="match status" value="1"/>
</dbReference>
<dbReference type="GO" id="GO:0005886">
    <property type="term" value="C:plasma membrane"/>
    <property type="evidence" value="ECO:0007669"/>
    <property type="project" value="TreeGrafter"/>
</dbReference>
<dbReference type="Gene3D" id="1.10.510.10">
    <property type="entry name" value="Transferase(Phosphotransferase) domain 1"/>
    <property type="match status" value="1"/>
</dbReference>
<protein>
    <submittedName>
        <fullName evidence="15">Uncharacterized protein</fullName>
    </submittedName>
</protein>
<keyword evidence="9" id="KW-0245">EGF-like domain</keyword>
<feature type="transmembrane region" description="Helical" evidence="11">
    <location>
        <begin position="384"/>
        <end position="405"/>
    </location>
</feature>
<evidence type="ECO:0000256" key="9">
    <source>
        <dbReference type="PROSITE-ProRule" id="PRU00076"/>
    </source>
</evidence>
<name>A0A9D4UCL9_ADICA</name>
<feature type="domain" description="Protein kinase" evidence="13">
    <location>
        <begin position="452"/>
        <end position="736"/>
    </location>
</feature>
<feature type="domain" description="EGF-like" evidence="14">
    <location>
        <begin position="331"/>
        <end position="366"/>
    </location>
</feature>
<keyword evidence="16" id="KW-1185">Reference proteome</keyword>
<proteinExistence type="predicted"/>
<dbReference type="InterPro" id="IPR008271">
    <property type="entry name" value="Ser/Thr_kinase_AS"/>
</dbReference>
<evidence type="ECO:0000256" key="12">
    <source>
        <dbReference type="SAM" id="SignalP"/>
    </source>
</evidence>
<dbReference type="PROSITE" id="PS50026">
    <property type="entry name" value="EGF_3"/>
    <property type="match status" value="1"/>
</dbReference>
<dbReference type="OrthoDB" id="4062651at2759"/>
<comment type="subcellular location">
    <subcellularLocation>
        <location evidence="1">Membrane</location>
        <topology evidence="1">Single-pass type I membrane protein</topology>
    </subcellularLocation>
</comment>
<evidence type="ECO:0000256" key="11">
    <source>
        <dbReference type="SAM" id="Phobius"/>
    </source>
</evidence>
<dbReference type="InterPro" id="IPR000152">
    <property type="entry name" value="EGF-type_Asp/Asn_hydroxyl_site"/>
</dbReference>
<evidence type="ECO:0000256" key="7">
    <source>
        <dbReference type="ARBA" id="ARBA00023157"/>
    </source>
</evidence>
<evidence type="ECO:0000313" key="15">
    <source>
        <dbReference type="EMBL" id="KAI5065187.1"/>
    </source>
</evidence>
<dbReference type="SUPFAM" id="SSF56112">
    <property type="entry name" value="Protein kinase-like (PK-like)"/>
    <property type="match status" value="1"/>
</dbReference>
<organism evidence="15 16">
    <name type="scientific">Adiantum capillus-veneris</name>
    <name type="common">Maidenhair fern</name>
    <dbReference type="NCBI Taxonomy" id="13818"/>
    <lineage>
        <taxon>Eukaryota</taxon>
        <taxon>Viridiplantae</taxon>
        <taxon>Streptophyta</taxon>
        <taxon>Embryophyta</taxon>
        <taxon>Tracheophyta</taxon>
        <taxon>Polypodiopsida</taxon>
        <taxon>Polypodiidae</taxon>
        <taxon>Polypodiales</taxon>
        <taxon>Pteridineae</taxon>
        <taxon>Pteridaceae</taxon>
        <taxon>Vittarioideae</taxon>
        <taxon>Adiantum</taxon>
    </lineage>
</organism>
<accession>A0A9D4UCL9</accession>
<comment type="caution">
    <text evidence="9">Lacks conserved residue(s) required for the propagation of feature annotation.</text>
</comment>
<evidence type="ECO:0000256" key="8">
    <source>
        <dbReference type="ARBA" id="ARBA00023180"/>
    </source>
</evidence>
<evidence type="ECO:0000259" key="14">
    <source>
        <dbReference type="PROSITE" id="PS50026"/>
    </source>
</evidence>
<evidence type="ECO:0000256" key="2">
    <source>
        <dbReference type="ARBA" id="ARBA00022679"/>
    </source>
</evidence>
<keyword evidence="11" id="KW-0472">Membrane</keyword>
<evidence type="ECO:0000256" key="5">
    <source>
        <dbReference type="ARBA" id="ARBA00022777"/>
    </source>
</evidence>
<dbReference type="InterPro" id="IPR010916">
    <property type="entry name" value="TonB_box_CS"/>
</dbReference>
<dbReference type="GO" id="GO:0004674">
    <property type="term" value="F:protein serine/threonine kinase activity"/>
    <property type="evidence" value="ECO:0007669"/>
    <property type="project" value="TreeGrafter"/>
</dbReference>
<dbReference type="InterPro" id="IPR011009">
    <property type="entry name" value="Kinase-like_dom_sf"/>
</dbReference>
<dbReference type="InterPro" id="IPR017441">
    <property type="entry name" value="Protein_kinase_ATP_BS"/>
</dbReference>
<dbReference type="Pfam" id="PF13947">
    <property type="entry name" value="GUB_WAK_bind"/>
    <property type="match status" value="1"/>
</dbReference>
<dbReference type="PROSITE" id="PS00107">
    <property type="entry name" value="PROTEIN_KINASE_ATP"/>
    <property type="match status" value="1"/>
</dbReference>
<keyword evidence="11" id="KW-1133">Transmembrane helix</keyword>
<feature type="chain" id="PRO_5039637741" evidence="12">
    <location>
        <begin position="27"/>
        <end position="761"/>
    </location>
</feature>
<evidence type="ECO:0000256" key="1">
    <source>
        <dbReference type="ARBA" id="ARBA00004479"/>
    </source>
</evidence>
<dbReference type="PROSITE" id="PS00108">
    <property type="entry name" value="PROTEIN_KINASE_ST"/>
    <property type="match status" value="1"/>
</dbReference>
<comment type="caution">
    <text evidence="15">The sequence shown here is derived from an EMBL/GenBank/DDBJ whole genome shotgun (WGS) entry which is preliminary data.</text>
</comment>
<keyword evidence="6 10" id="KW-0067">ATP-binding</keyword>
<dbReference type="PROSITE" id="PS50011">
    <property type="entry name" value="PROTEIN_KINASE_DOM"/>
    <property type="match status" value="1"/>
</dbReference>